<dbReference type="GO" id="GO:0006631">
    <property type="term" value="P:fatty acid metabolic process"/>
    <property type="evidence" value="ECO:0007669"/>
    <property type="project" value="TreeGrafter"/>
</dbReference>
<dbReference type="PANTHER" id="PTHR43201:SF8">
    <property type="entry name" value="ACYL-COA SYNTHETASE FAMILY MEMBER 3"/>
    <property type="match status" value="1"/>
</dbReference>
<dbReference type="Gene3D" id="3.30.300.30">
    <property type="match status" value="1"/>
</dbReference>
<dbReference type="AlphaFoldDB" id="A0AAD4Q371"/>
<accession>A0AAD4Q371</accession>
<dbReference type="GeneID" id="70250470"/>
<dbReference type="PANTHER" id="PTHR43201">
    <property type="entry name" value="ACYL-COA SYNTHETASE"/>
    <property type="match status" value="1"/>
</dbReference>
<dbReference type="RefSeq" id="XP_046074814.1">
    <property type="nucleotide sequence ID" value="XM_046220183.1"/>
</dbReference>
<dbReference type="EMBL" id="JAJTJA010000004">
    <property type="protein sequence ID" value="KAH8701108.1"/>
    <property type="molecule type" value="Genomic_DNA"/>
</dbReference>
<dbReference type="GO" id="GO:0031956">
    <property type="term" value="F:medium-chain fatty acid-CoA ligase activity"/>
    <property type="evidence" value="ECO:0007669"/>
    <property type="project" value="TreeGrafter"/>
</dbReference>
<sequence length="265" mass="29944">MPTLVAGGCIEFDQGDFDLARVWERIRQGDLKTFSAVPTIFVRLLRYWVSVLSSKSDSNEYLKGLLGFLTLQARHLHFRGLSLSDGSSSPEGQYLRGKEGQKWETYILTLLVCRLFRYMNDPVAIYASFDQDGFYKTGDIAREKNGVHFIDGRASVDTECHSYQIGGHKISALDIEKELNYHPKVAEGIIVGVDDEEFGQRIEAAVVLKDPADTLTLAELRNDLRLSLSNYKLPTLLRVFPKLKKTSTMKVPKKLIKNQLFGKAH</sequence>
<feature type="domain" description="AMP-binding enzyme C-terminal" evidence="2">
    <location>
        <begin position="175"/>
        <end position="250"/>
    </location>
</feature>
<evidence type="ECO:0000259" key="2">
    <source>
        <dbReference type="Pfam" id="PF13193"/>
    </source>
</evidence>
<dbReference type="InterPro" id="IPR025110">
    <property type="entry name" value="AMP-bd_C"/>
</dbReference>
<evidence type="ECO:0000313" key="3">
    <source>
        <dbReference type="EMBL" id="KAH8701108.1"/>
    </source>
</evidence>
<dbReference type="Pfam" id="PF13193">
    <property type="entry name" value="AMP-binding_C"/>
    <property type="match status" value="1"/>
</dbReference>
<protein>
    <recommendedName>
        <fullName evidence="2">AMP-binding enzyme C-terminal domain-containing protein</fullName>
    </recommendedName>
</protein>
<name>A0AAD4Q371_9EURO</name>
<comment type="similarity">
    <text evidence="1">Belongs to the ATP-dependent AMP-binding enzyme family.</text>
</comment>
<dbReference type="SUPFAM" id="SSF56801">
    <property type="entry name" value="Acetyl-CoA synthetase-like"/>
    <property type="match status" value="1"/>
</dbReference>
<comment type="caution">
    <text evidence="3">The sequence shown here is derived from an EMBL/GenBank/DDBJ whole genome shotgun (WGS) entry which is preliminary data.</text>
</comment>
<proteinExistence type="inferred from homology"/>
<reference evidence="3" key="1">
    <citation type="submission" date="2021-12" db="EMBL/GenBank/DDBJ databases">
        <title>Convergent genome expansion in fungi linked to evolution of root-endophyte symbiosis.</title>
        <authorList>
            <consortium name="DOE Joint Genome Institute"/>
            <person name="Ke Y.-H."/>
            <person name="Bonito G."/>
            <person name="Liao H.-L."/>
            <person name="Looney B."/>
            <person name="Rojas-Flechas A."/>
            <person name="Nash J."/>
            <person name="Hameed K."/>
            <person name="Schadt C."/>
            <person name="Martin F."/>
            <person name="Crous P.W."/>
            <person name="Miettinen O."/>
            <person name="Magnuson J.K."/>
            <person name="Labbe J."/>
            <person name="Jacobson D."/>
            <person name="Doktycz M.J."/>
            <person name="Veneault-Fourrey C."/>
            <person name="Kuo A."/>
            <person name="Mondo S."/>
            <person name="Calhoun S."/>
            <person name="Riley R."/>
            <person name="Ohm R."/>
            <person name="LaButti K."/>
            <person name="Andreopoulos B."/>
            <person name="Pangilinan J."/>
            <person name="Nolan M."/>
            <person name="Tritt A."/>
            <person name="Clum A."/>
            <person name="Lipzen A."/>
            <person name="Daum C."/>
            <person name="Barry K."/>
            <person name="Grigoriev I.V."/>
            <person name="Vilgalys R."/>
        </authorList>
    </citation>
    <scope>NUCLEOTIDE SEQUENCE</scope>
    <source>
        <strain evidence="3">PMI_201</strain>
    </source>
</reference>
<gene>
    <name evidence="3" type="ORF">BGW36DRAFT_425903</name>
</gene>
<organism evidence="3 4">
    <name type="scientific">Talaromyces proteolyticus</name>
    <dbReference type="NCBI Taxonomy" id="1131652"/>
    <lineage>
        <taxon>Eukaryota</taxon>
        <taxon>Fungi</taxon>
        <taxon>Dikarya</taxon>
        <taxon>Ascomycota</taxon>
        <taxon>Pezizomycotina</taxon>
        <taxon>Eurotiomycetes</taxon>
        <taxon>Eurotiomycetidae</taxon>
        <taxon>Eurotiales</taxon>
        <taxon>Trichocomaceae</taxon>
        <taxon>Talaromyces</taxon>
        <taxon>Talaromyces sect. Bacilispori</taxon>
    </lineage>
</organism>
<dbReference type="InterPro" id="IPR045851">
    <property type="entry name" value="AMP-bd_C_sf"/>
</dbReference>
<evidence type="ECO:0000313" key="4">
    <source>
        <dbReference type="Proteomes" id="UP001201262"/>
    </source>
</evidence>
<evidence type="ECO:0000256" key="1">
    <source>
        <dbReference type="ARBA" id="ARBA00006432"/>
    </source>
</evidence>
<keyword evidence="4" id="KW-1185">Reference proteome</keyword>
<dbReference type="Proteomes" id="UP001201262">
    <property type="component" value="Unassembled WGS sequence"/>
</dbReference>